<accession>A0A6A5EA34</accession>
<proteinExistence type="predicted"/>
<dbReference type="AlphaFoldDB" id="A0A6A5EA34"/>
<keyword evidence="2" id="KW-1185">Reference proteome</keyword>
<evidence type="ECO:0000313" key="1">
    <source>
        <dbReference type="EMBL" id="KAF1386017.1"/>
    </source>
</evidence>
<comment type="caution">
    <text evidence="1">The sequence shown here is derived from an EMBL/GenBank/DDBJ whole genome shotgun (WGS) entry which is preliminary data.</text>
</comment>
<protein>
    <submittedName>
        <fullName evidence="1">Uncharacterized protein</fullName>
    </submittedName>
</protein>
<name>A0A6A5EA34_PERFL</name>
<evidence type="ECO:0000313" key="2">
    <source>
        <dbReference type="Proteomes" id="UP000465112"/>
    </source>
</evidence>
<reference evidence="1 2" key="1">
    <citation type="submission" date="2019-06" db="EMBL/GenBank/DDBJ databases">
        <title>A chromosome-scale genome assembly of the European perch, Perca fluviatilis.</title>
        <authorList>
            <person name="Roques C."/>
            <person name="Zahm M."/>
            <person name="Cabau C."/>
            <person name="Klopp C."/>
            <person name="Bouchez O."/>
            <person name="Donnadieu C."/>
            <person name="Kuhl H."/>
            <person name="Gislard M."/>
            <person name="Guendouz S."/>
            <person name="Journot L."/>
            <person name="Haffray P."/>
            <person name="Bestin A."/>
            <person name="Morvezen R."/>
            <person name="Feron R."/>
            <person name="Wen M."/>
            <person name="Jouanno E."/>
            <person name="Herpin A."/>
            <person name="Schartl M."/>
            <person name="Postlethwait J."/>
            <person name="Schaerlinger B."/>
            <person name="Chardard D."/>
            <person name="Lecocq T."/>
            <person name="Poncet C."/>
            <person name="Jaffrelo L."/>
            <person name="Lampietro C."/>
            <person name="Guiguen Y."/>
        </authorList>
    </citation>
    <scope>NUCLEOTIDE SEQUENCE [LARGE SCALE GENOMIC DNA]</scope>
    <source>
        <tissue evidence="1">Blood</tissue>
    </source>
</reference>
<gene>
    <name evidence="1" type="ORF">PFLUV_G00113790</name>
</gene>
<organism evidence="1 2">
    <name type="scientific">Perca fluviatilis</name>
    <name type="common">European perch</name>
    <dbReference type="NCBI Taxonomy" id="8168"/>
    <lineage>
        <taxon>Eukaryota</taxon>
        <taxon>Metazoa</taxon>
        <taxon>Chordata</taxon>
        <taxon>Craniata</taxon>
        <taxon>Vertebrata</taxon>
        <taxon>Euteleostomi</taxon>
        <taxon>Actinopterygii</taxon>
        <taxon>Neopterygii</taxon>
        <taxon>Teleostei</taxon>
        <taxon>Neoteleostei</taxon>
        <taxon>Acanthomorphata</taxon>
        <taxon>Eupercaria</taxon>
        <taxon>Perciformes</taxon>
        <taxon>Percoidei</taxon>
        <taxon>Percidae</taxon>
        <taxon>Percinae</taxon>
        <taxon>Perca</taxon>
    </lineage>
</organism>
<dbReference type="Proteomes" id="UP000465112">
    <property type="component" value="Chromosome 9"/>
</dbReference>
<dbReference type="EMBL" id="VHII01000009">
    <property type="protein sequence ID" value="KAF1386017.1"/>
    <property type="molecule type" value="Genomic_DNA"/>
</dbReference>
<sequence length="96" mass="11223">MTIQYTESQAAFSLETVWIITYCRSQDFSTVIHIQLSLKARWKKGGYQDKKIKEIQKAKFDKGQQTRQLSHSQPENLLYGLNSLGEDLCIRWLRKG</sequence>